<dbReference type="GO" id="GO:0004497">
    <property type="term" value="F:monooxygenase activity"/>
    <property type="evidence" value="ECO:0007669"/>
    <property type="project" value="UniProtKB-KW"/>
</dbReference>
<dbReference type="GO" id="GO:0016705">
    <property type="term" value="F:oxidoreductase activity, acting on paired donors, with incorporation or reduction of molecular oxygen"/>
    <property type="evidence" value="ECO:0007669"/>
    <property type="project" value="InterPro"/>
</dbReference>
<keyword evidence="1" id="KW-0560">Oxidoreductase</keyword>
<organism evidence="2 3">
    <name type="scientific">Diabrotica balteata</name>
    <name type="common">Banded cucumber beetle</name>
    <dbReference type="NCBI Taxonomy" id="107213"/>
    <lineage>
        <taxon>Eukaryota</taxon>
        <taxon>Metazoa</taxon>
        <taxon>Ecdysozoa</taxon>
        <taxon>Arthropoda</taxon>
        <taxon>Hexapoda</taxon>
        <taxon>Insecta</taxon>
        <taxon>Pterygota</taxon>
        <taxon>Neoptera</taxon>
        <taxon>Endopterygota</taxon>
        <taxon>Coleoptera</taxon>
        <taxon>Polyphaga</taxon>
        <taxon>Cucujiformia</taxon>
        <taxon>Chrysomeloidea</taxon>
        <taxon>Chrysomelidae</taxon>
        <taxon>Galerucinae</taxon>
        <taxon>Diabroticina</taxon>
        <taxon>Diabroticites</taxon>
        <taxon>Diabrotica</taxon>
    </lineage>
</organism>
<dbReference type="AlphaFoldDB" id="A0A9N9SSQ5"/>
<protein>
    <recommendedName>
        <fullName evidence="4">Cytochrome P450</fullName>
    </recommendedName>
</protein>
<evidence type="ECO:0000256" key="1">
    <source>
        <dbReference type="ARBA" id="ARBA00023033"/>
    </source>
</evidence>
<evidence type="ECO:0000313" key="3">
    <source>
        <dbReference type="Proteomes" id="UP001153709"/>
    </source>
</evidence>
<dbReference type="Proteomes" id="UP001153709">
    <property type="component" value="Chromosome 10"/>
</dbReference>
<accession>A0A9N9SSQ5</accession>
<reference evidence="2" key="1">
    <citation type="submission" date="2022-01" db="EMBL/GenBank/DDBJ databases">
        <authorList>
            <person name="King R."/>
        </authorList>
    </citation>
    <scope>NUCLEOTIDE SEQUENCE</scope>
</reference>
<dbReference type="OrthoDB" id="3945418at2759"/>
<dbReference type="InterPro" id="IPR036396">
    <property type="entry name" value="Cyt_P450_sf"/>
</dbReference>
<evidence type="ECO:0008006" key="4">
    <source>
        <dbReference type="Google" id="ProtNLM"/>
    </source>
</evidence>
<name>A0A9N9SSQ5_DIABA</name>
<sequence length="160" mass="17893">MGTELTVTVVQYLLSTKKFFRGILSRGGNAPFFKKFFGVYGPVVRLHGAFGSDLVLLSRPEHASAVFQTEGPYPIRSCLDSVGQSRLQCKNYKQAGPFLTHWPEWEKLRKSVEAPLQSIVSEQQASIDKTNSDFVQRIISIKNIQEEMSANSQTEILNGP</sequence>
<dbReference type="EMBL" id="OU898285">
    <property type="protein sequence ID" value="CAG9828670.1"/>
    <property type="molecule type" value="Genomic_DNA"/>
</dbReference>
<dbReference type="GO" id="GO:0020037">
    <property type="term" value="F:heme binding"/>
    <property type="evidence" value="ECO:0007669"/>
    <property type="project" value="InterPro"/>
</dbReference>
<gene>
    <name evidence="2" type="ORF">DIABBA_LOCUS2572</name>
</gene>
<evidence type="ECO:0000313" key="2">
    <source>
        <dbReference type="EMBL" id="CAG9828670.1"/>
    </source>
</evidence>
<dbReference type="Gene3D" id="1.10.630.10">
    <property type="entry name" value="Cytochrome P450"/>
    <property type="match status" value="1"/>
</dbReference>
<proteinExistence type="predicted"/>
<keyword evidence="1" id="KW-0503">Monooxygenase</keyword>
<keyword evidence="3" id="KW-1185">Reference proteome</keyword>
<dbReference type="SUPFAM" id="SSF48264">
    <property type="entry name" value="Cytochrome P450"/>
    <property type="match status" value="1"/>
</dbReference>
<dbReference type="GO" id="GO:0005506">
    <property type="term" value="F:iron ion binding"/>
    <property type="evidence" value="ECO:0007669"/>
    <property type="project" value="InterPro"/>
</dbReference>